<comment type="function">
    <text evidence="1">Produces ATP from ADP in the presence of a proton gradient across the membrane.</text>
</comment>
<dbReference type="OrthoDB" id="5294255at2"/>
<reference evidence="11 12" key="1">
    <citation type="submission" date="2020-08" db="EMBL/GenBank/DDBJ databases">
        <title>Genomic Encyclopedia of Type Strains, Phase IV (KMG-IV): sequencing the most valuable type-strain genomes for metagenomic binning, comparative biology and taxonomic classification.</title>
        <authorList>
            <person name="Goeker M."/>
        </authorList>
    </citation>
    <scope>NUCLEOTIDE SEQUENCE [LARGE SCALE GENOMIC DNA]</scope>
    <source>
        <strain evidence="11 12">DSM 105721</strain>
    </source>
</reference>
<comment type="caution">
    <text evidence="11">The sequence shown here is derived from an EMBL/GenBank/DDBJ whole genome shotgun (WGS) entry which is preliminary data.</text>
</comment>
<evidence type="ECO:0000256" key="7">
    <source>
        <dbReference type="ARBA" id="ARBA00023196"/>
    </source>
</evidence>
<dbReference type="Gene3D" id="2.60.15.10">
    <property type="entry name" value="F0F1 ATP synthase delta/epsilon subunit, N-terminal"/>
    <property type="match status" value="1"/>
</dbReference>
<dbReference type="Proteomes" id="UP000546007">
    <property type="component" value="Unassembled WGS sequence"/>
</dbReference>
<comment type="subunit">
    <text evidence="9">F-type ATPases have 2 components, CF(1) - the catalytic core - and CF(0) - the membrane proton channel. CF(1) has five subunits: alpha(3), beta(3), gamma(1), delta(1), epsilon(1). CF(0) has three main subunits: a, b and c.</text>
</comment>
<evidence type="ECO:0000256" key="5">
    <source>
        <dbReference type="ARBA" id="ARBA00023065"/>
    </source>
</evidence>
<gene>
    <name evidence="11" type="ORF">GGR14_000662</name>
</gene>
<dbReference type="InterPro" id="IPR001469">
    <property type="entry name" value="ATP_synth_F1_dsu/esu"/>
</dbReference>
<name>A0A7W6HTV7_9BACT</name>
<organism evidence="11 12">
    <name type="scientific">Butyricimonas faecihominis</name>
    <dbReference type="NCBI Taxonomy" id="1472416"/>
    <lineage>
        <taxon>Bacteria</taxon>
        <taxon>Pseudomonadati</taxon>
        <taxon>Bacteroidota</taxon>
        <taxon>Bacteroidia</taxon>
        <taxon>Bacteroidales</taxon>
        <taxon>Odoribacteraceae</taxon>
        <taxon>Butyricimonas</taxon>
    </lineage>
</organism>
<dbReference type="Pfam" id="PF02823">
    <property type="entry name" value="ATP-synt_DE_N"/>
    <property type="match status" value="1"/>
</dbReference>
<keyword evidence="4 9" id="KW-0813">Transport</keyword>
<evidence type="ECO:0000313" key="12">
    <source>
        <dbReference type="Proteomes" id="UP000546007"/>
    </source>
</evidence>
<protein>
    <submittedName>
        <fullName evidence="11">F-type H+-transporting ATPase subunit epsilon</fullName>
    </submittedName>
</protein>
<dbReference type="GeneID" id="93101116"/>
<proteinExistence type="inferred from homology"/>
<keyword evidence="12" id="KW-1185">Reference proteome</keyword>
<dbReference type="SUPFAM" id="SSF51344">
    <property type="entry name" value="Epsilon subunit of F1F0-ATP synthase N-terminal domain"/>
    <property type="match status" value="1"/>
</dbReference>
<evidence type="ECO:0000256" key="9">
    <source>
        <dbReference type="RuleBase" id="RU003656"/>
    </source>
</evidence>
<dbReference type="AlphaFoldDB" id="A0A7W6HTV7"/>
<evidence type="ECO:0000256" key="8">
    <source>
        <dbReference type="ARBA" id="ARBA00023310"/>
    </source>
</evidence>
<evidence type="ECO:0000256" key="3">
    <source>
        <dbReference type="ARBA" id="ARBA00005712"/>
    </source>
</evidence>
<keyword evidence="8 9" id="KW-0066">ATP synthesis</keyword>
<dbReference type="PANTHER" id="PTHR13822:SF10">
    <property type="entry name" value="ATP SYNTHASE EPSILON CHAIN, CHLOROPLASTIC"/>
    <property type="match status" value="1"/>
</dbReference>
<accession>A0A7W6HTV7</accession>
<dbReference type="InterPro" id="IPR020546">
    <property type="entry name" value="ATP_synth_F1_dsu/esu_N"/>
</dbReference>
<dbReference type="GO" id="GO:0045259">
    <property type="term" value="C:proton-transporting ATP synthase complex"/>
    <property type="evidence" value="ECO:0007669"/>
    <property type="project" value="UniProtKB-KW"/>
</dbReference>
<evidence type="ECO:0000256" key="6">
    <source>
        <dbReference type="ARBA" id="ARBA00023136"/>
    </source>
</evidence>
<evidence type="ECO:0000313" key="11">
    <source>
        <dbReference type="EMBL" id="MBB4024901.1"/>
    </source>
</evidence>
<evidence type="ECO:0000256" key="2">
    <source>
        <dbReference type="ARBA" id="ARBA00004184"/>
    </source>
</evidence>
<dbReference type="EMBL" id="JACIES010000001">
    <property type="protein sequence ID" value="MBB4024901.1"/>
    <property type="molecule type" value="Genomic_DNA"/>
</dbReference>
<dbReference type="RefSeq" id="WP_087419820.1">
    <property type="nucleotide sequence ID" value="NZ_AP028155.1"/>
</dbReference>
<evidence type="ECO:0000256" key="1">
    <source>
        <dbReference type="ARBA" id="ARBA00003543"/>
    </source>
</evidence>
<dbReference type="PANTHER" id="PTHR13822">
    <property type="entry name" value="ATP SYNTHASE DELTA/EPSILON CHAIN"/>
    <property type="match status" value="1"/>
</dbReference>
<dbReference type="NCBIfam" id="TIGR01216">
    <property type="entry name" value="ATP_synt_epsi"/>
    <property type="match status" value="1"/>
</dbReference>
<comment type="subcellular location">
    <subcellularLocation>
        <location evidence="2">Endomembrane system</location>
        <topology evidence="2">Peripheral membrane protein</topology>
    </subcellularLocation>
</comment>
<keyword evidence="7 9" id="KW-0139">CF(1)</keyword>
<feature type="domain" description="ATP synthase F1 complex delta/epsilon subunit N-terminal" evidence="10">
    <location>
        <begin position="2"/>
        <end position="75"/>
    </location>
</feature>
<sequence>MILRIVSPEKVIYKGEVQMVKLPGTVGQFTVLENHAPLVSTLTPGEIVYKGSEEEKSVQIRGGVVEVRDNNVVVCIN</sequence>
<evidence type="ECO:0000256" key="4">
    <source>
        <dbReference type="ARBA" id="ARBA00022448"/>
    </source>
</evidence>
<dbReference type="InterPro" id="IPR036771">
    <property type="entry name" value="ATPsynth_dsu/esu_N"/>
</dbReference>
<evidence type="ECO:0000259" key="10">
    <source>
        <dbReference type="Pfam" id="PF02823"/>
    </source>
</evidence>
<comment type="similarity">
    <text evidence="3 9">Belongs to the ATPase epsilon chain family.</text>
</comment>
<dbReference type="GO" id="GO:0012505">
    <property type="term" value="C:endomembrane system"/>
    <property type="evidence" value="ECO:0007669"/>
    <property type="project" value="UniProtKB-SubCell"/>
</dbReference>
<dbReference type="GO" id="GO:0046933">
    <property type="term" value="F:proton-transporting ATP synthase activity, rotational mechanism"/>
    <property type="evidence" value="ECO:0007669"/>
    <property type="project" value="InterPro"/>
</dbReference>
<dbReference type="CDD" id="cd12152">
    <property type="entry name" value="F1-ATPase_delta"/>
    <property type="match status" value="1"/>
</dbReference>
<keyword evidence="5 9" id="KW-0406">Ion transport</keyword>
<keyword evidence="6" id="KW-0472">Membrane</keyword>